<evidence type="ECO:0000313" key="4">
    <source>
        <dbReference type="Proteomes" id="UP000823619"/>
    </source>
</evidence>
<dbReference type="EMBL" id="JADIMO010000073">
    <property type="protein sequence ID" value="MBO8445209.1"/>
    <property type="molecule type" value="Genomic_DNA"/>
</dbReference>
<dbReference type="Gene3D" id="2.30.42.10">
    <property type="match status" value="1"/>
</dbReference>
<name>A0A9D9EHR4_9BACT</name>
<evidence type="ECO:0000313" key="3">
    <source>
        <dbReference type="EMBL" id="MBO8445209.1"/>
    </source>
</evidence>
<dbReference type="PROSITE" id="PS50106">
    <property type="entry name" value="PDZ"/>
    <property type="match status" value="1"/>
</dbReference>
<sequence length="404" mass="44084">MRKILLIILVIPAFACCGSKTAEKNAESSSSYYIPEDAIPFEVDGHIYLNALLNGKDNCRLLFDTGADMLYLDKDFCRLDSVDLADRMKIKASLSGVGEGTQFVDLVMDTVTVSAVNLEERFGRTVILGLRDIVGCRADGIVGMDNFMDKPLEINFEHSYLRNLDTVRHEMLQGYTGLPVRIDKAGRVYLDLEVQFPGKQVAGSFILDLGSRSGISIACGCAEENALDEIDVDRKTGHFLNGGIGGGSSRVYITSEAVIIGQDTLKGVEVSYSLDKKGALGMQKEYAGLAGIEIFSSRYNIILDFDGKVLYLSPFQAEKKAEGVDRGFRTVDRTDIGAGWIVNYMEDNSPASMAGLVLGDTIMAVNGYPVDNNSYRTLMPLLDTASVIDLDIKGKNGKLRKVSL</sequence>
<dbReference type="InterPro" id="IPR021109">
    <property type="entry name" value="Peptidase_aspartic_dom_sf"/>
</dbReference>
<feature type="chain" id="PRO_5039459618" description="PDZ domain-containing protein" evidence="1">
    <location>
        <begin position="16"/>
        <end position="404"/>
    </location>
</feature>
<dbReference type="SUPFAM" id="SSF50630">
    <property type="entry name" value="Acid proteases"/>
    <property type="match status" value="1"/>
</dbReference>
<dbReference type="AlphaFoldDB" id="A0A9D9EHR4"/>
<reference evidence="3" key="2">
    <citation type="journal article" date="2021" name="PeerJ">
        <title>Extensive microbial diversity within the chicken gut microbiome revealed by metagenomics and culture.</title>
        <authorList>
            <person name="Gilroy R."/>
            <person name="Ravi A."/>
            <person name="Getino M."/>
            <person name="Pursley I."/>
            <person name="Horton D.L."/>
            <person name="Alikhan N.F."/>
            <person name="Baker D."/>
            <person name="Gharbi K."/>
            <person name="Hall N."/>
            <person name="Watson M."/>
            <person name="Adriaenssens E.M."/>
            <person name="Foster-Nyarko E."/>
            <person name="Jarju S."/>
            <person name="Secka A."/>
            <person name="Antonio M."/>
            <person name="Oren A."/>
            <person name="Chaudhuri R.R."/>
            <person name="La Ragione R."/>
            <person name="Hildebrand F."/>
            <person name="Pallen M.J."/>
        </authorList>
    </citation>
    <scope>NUCLEOTIDE SEQUENCE</scope>
    <source>
        <strain evidence="3">D5-748</strain>
    </source>
</reference>
<evidence type="ECO:0000259" key="2">
    <source>
        <dbReference type="PROSITE" id="PS50106"/>
    </source>
</evidence>
<comment type="caution">
    <text evidence="3">The sequence shown here is derived from an EMBL/GenBank/DDBJ whole genome shotgun (WGS) entry which is preliminary data.</text>
</comment>
<dbReference type="SMART" id="SM00228">
    <property type="entry name" value="PDZ"/>
    <property type="match status" value="1"/>
</dbReference>
<dbReference type="Gene3D" id="2.40.70.10">
    <property type="entry name" value="Acid Proteases"/>
    <property type="match status" value="1"/>
</dbReference>
<dbReference type="InterPro" id="IPR036034">
    <property type="entry name" value="PDZ_sf"/>
</dbReference>
<gene>
    <name evidence="3" type="ORF">IAC23_05895</name>
</gene>
<evidence type="ECO:0000256" key="1">
    <source>
        <dbReference type="SAM" id="SignalP"/>
    </source>
</evidence>
<protein>
    <recommendedName>
        <fullName evidence="2">PDZ domain-containing protein</fullName>
    </recommendedName>
</protein>
<accession>A0A9D9EHR4</accession>
<dbReference type="SUPFAM" id="SSF50156">
    <property type="entry name" value="PDZ domain-like"/>
    <property type="match status" value="1"/>
</dbReference>
<dbReference type="InterPro" id="IPR001478">
    <property type="entry name" value="PDZ"/>
</dbReference>
<feature type="domain" description="PDZ" evidence="2">
    <location>
        <begin position="314"/>
        <end position="385"/>
    </location>
</feature>
<reference evidence="3" key="1">
    <citation type="submission" date="2020-10" db="EMBL/GenBank/DDBJ databases">
        <authorList>
            <person name="Gilroy R."/>
        </authorList>
    </citation>
    <scope>NUCLEOTIDE SEQUENCE</scope>
    <source>
        <strain evidence="3">D5-748</strain>
    </source>
</reference>
<organism evidence="3 4">
    <name type="scientific">Candidatus Cryptobacteroides merdavium</name>
    <dbReference type="NCBI Taxonomy" id="2840769"/>
    <lineage>
        <taxon>Bacteria</taxon>
        <taxon>Pseudomonadati</taxon>
        <taxon>Bacteroidota</taxon>
        <taxon>Bacteroidia</taxon>
        <taxon>Bacteroidales</taxon>
        <taxon>Candidatus Cryptobacteroides</taxon>
    </lineage>
</organism>
<dbReference type="Proteomes" id="UP000823619">
    <property type="component" value="Unassembled WGS sequence"/>
</dbReference>
<proteinExistence type="predicted"/>
<feature type="signal peptide" evidence="1">
    <location>
        <begin position="1"/>
        <end position="15"/>
    </location>
</feature>
<keyword evidence="1" id="KW-0732">Signal</keyword>